<comment type="caution">
    <text evidence="1">The sequence shown here is derived from an EMBL/GenBank/DDBJ whole genome shotgun (WGS) entry which is preliminary data.</text>
</comment>
<evidence type="ECO:0000313" key="1">
    <source>
        <dbReference type="EMBL" id="KAG2933340.1"/>
    </source>
</evidence>
<accession>A0A8T1D1T5</accession>
<dbReference type="Proteomes" id="UP000736787">
    <property type="component" value="Unassembled WGS sequence"/>
</dbReference>
<proteinExistence type="predicted"/>
<protein>
    <submittedName>
        <fullName evidence="1">Uncharacterized protein</fullName>
    </submittedName>
</protein>
<dbReference type="AlphaFoldDB" id="A0A8T1D1T5"/>
<sequence length="82" mass="9630">MREKLRMDMTESGVHGRVIQYFLLCHEIIGDHGWRKFLPARKRTARFKTRRAPEDEVVLHDLILEKALDQEKSVPAPKAYEA</sequence>
<gene>
    <name evidence="1" type="ORF">PC117_g12893</name>
</gene>
<organism evidence="1 2">
    <name type="scientific">Phytophthora cactorum</name>
    <dbReference type="NCBI Taxonomy" id="29920"/>
    <lineage>
        <taxon>Eukaryota</taxon>
        <taxon>Sar</taxon>
        <taxon>Stramenopiles</taxon>
        <taxon>Oomycota</taxon>
        <taxon>Peronosporomycetes</taxon>
        <taxon>Peronosporales</taxon>
        <taxon>Peronosporaceae</taxon>
        <taxon>Phytophthora</taxon>
    </lineage>
</organism>
<reference evidence="1" key="1">
    <citation type="submission" date="2018-10" db="EMBL/GenBank/DDBJ databases">
        <title>Effector identification in a new, highly contiguous assembly of the strawberry crown rot pathogen Phytophthora cactorum.</title>
        <authorList>
            <person name="Armitage A.D."/>
            <person name="Nellist C.F."/>
            <person name="Bates H."/>
            <person name="Vickerstaff R.J."/>
            <person name="Harrison R.J."/>
        </authorList>
    </citation>
    <scope>NUCLEOTIDE SEQUENCE</scope>
    <source>
        <strain evidence="1">4040</strain>
    </source>
</reference>
<dbReference type="EMBL" id="RCMK01000364">
    <property type="protein sequence ID" value="KAG2933340.1"/>
    <property type="molecule type" value="Genomic_DNA"/>
</dbReference>
<name>A0A8T1D1T5_9STRA</name>
<evidence type="ECO:0000313" key="2">
    <source>
        <dbReference type="Proteomes" id="UP000736787"/>
    </source>
</evidence>